<accession>A0A397V2N6</accession>
<dbReference type="STRING" id="44941.A0A397V2N6"/>
<dbReference type="EMBL" id="QKWP01000696">
    <property type="protein sequence ID" value="RIB16181.1"/>
    <property type="molecule type" value="Genomic_DNA"/>
</dbReference>
<gene>
    <name evidence="1" type="ORF">C2G38_2190717</name>
</gene>
<reference evidence="1 2" key="1">
    <citation type="submission" date="2018-06" db="EMBL/GenBank/DDBJ databases">
        <title>Comparative genomics reveals the genomic features of Rhizophagus irregularis, R. cerebriforme, R. diaphanum and Gigaspora rosea, and their symbiotic lifestyle signature.</title>
        <authorList>
            <person name="Morin E."/>
            <person name="San Clemente H."/>
            <person name="Chen E.C.H."/>
            <person name="De La Providencia I."/>
            <person name="Hainaut M."/>
            <person name="Kuo A."/>
            <person name="Kohler A."/>
            <person name="Murat C."/>
            <person name="Tang N."/>
            <person name="Roy S."/>
            <person name="Loubradou J."/>
            <person name="Henrissat B."/>
            <person name="Grigoriev I.V."/>
            <person name="Corradi N."/>
            <person name="Roux C."/>
            <person name="Martin F.M."/>
        </authorList>
    </citation>
    <scope>NUCLEOTIDE SEQUENCE [LARGE SCALE GENOMIC DNA]</scope>
    <source>
        <strain evidence="1 2">DAOM 194757</strain>
    </source>
</reference>
<organism evidence="1 2">
    <name type="scientific">Gigaspora rosea</name>
    <dbReference type="NCBI Taxonomy" id="44941"/>
    <lineage>
        <taxon>Eukaryota</taxon>
        <taxon>Fungi</taxon>
        <taxon>Fungi incertae sedis</taxon>
        <taxon>Mucoromycota</taxon>
        <taxon>Glomeromycotina</taxon>
        <taxon>Glomeromycetes</taxon>
        <taxon>Diversisporales</taxon>
        <taxon>Gigasporaceae</taxon>
        <taxon>Gigaspora</taxon>
    </lineage>
</organism>
<proteinExistence type="predicted"/>
<evidence type="ECO:0000313" key="2">
    <source>
        <dbReference type="Proteomes" id="UP000266673"/>
    </source>
</evidence>
<sequence length="136" mass="15865">MCDNTKLKEQSFNISPMFHEFLGCANPEAYKGARKQFNINKLNLHCQLLIPFLKSSWMRPLILDGPVRSIEKATSINIYENNNWINSYNKMKYRKLENILKDLLPWKPINLEKHLPTEPVQPPLSMYSVITLSNSD</sequence>
<evidence type="ECO:0000313" key="1">
    <source>
        <dbReference type="EMBL" id="RIB16181.1"/>
    </source>
</evidence>
<name>A0A397V2N6_9GLOM</name>
<dbReference type="AlphaFoldDB" id="A0A397V2N6"/>
<protein>
    <submittedName>
        <fullName evidence="1">Uncharacterized protein</fullName>
    </submittedName>
</protein>
<comment type="caution">
    <text evidence="1">The sequence shown here is derived from an EMBL/GenBank/DDBJ whole genome shotgun (WGS) entry which is preliminary data.</text>
</comment>
<dbReference type="Proteomes" id="UP000266673">
    <property type="component" value="Unassembled WGS sequence"/>
</dbReference>
<keyword evidence="2" id="KW-1185">Reference proteome</keyword>